<organism evidence="3 4">
    <name type="scientific">Leersia perrieri</name>
    <dbReference type="NCBI Taxonomy" id="77586"/>
    <lineage>
        <taxon>Eukaryota</taxon>
        <taxon>Viridiplantae</taxon>
        <taxon>Streptophyta</taxon>
        <taxon>Embryophyta</taxon>
        <taxon>Tracheophyta</taxon>
        <taxon>Spermatophyta</taxon>
        <taxon>Magnoliopsida</taxon>
        <taxon>Liliopsida</taxon>
        <taxon>Poales</taxon>
        <taxon>Poaceae</taxon>
        <taxon>BOP clade</taxon>
        <taxon>Oryzoideae</taxon>
        <taxon>Oryzeae</taxon>
        <taxon>Oryzinae</taxon>
        <taxon>Leersia</taxon>
    </lineage>
</organism>
<keyword evidence="4" id="KW-1185">Reference proteome</keyword>
<reference evidence="4" key="2">
    <citation type="submission" date="2013-12" db="EMBL/GenBank/DDBJ databases">
        <authorList>
            <person name="Yu Y."/>
            <person name="Lee S."/>
            <person name="de Baynast K."/>
            <person name="Wissotski M."/>
            <person name="Liu L."/>
            <person name="Talag J."/>
            <person name="Goicoechea J."/>
            <person name="Angelova A."/>
            <person name="Jetty R."/>
            <person name="Kudrna D."/>
            <person name="Golser W."/>
            <person name="Rivera L."/>
            <person name="Zhang J."/>
            <person name="Wing R."/>
        </authorList>
    </citation>
    <scope>NUCLEOTIDE SEQUENCE</scope>
</reference>
<dbReference type="InterPro" id="IPR036396">
    <property type="entry name" value="Cyt_P450_sf"/>
</dbReference>
<reference evidence="3" key="3">
    <citation type="submission" date="2015-04" db="UniProtKB">
        <authorList>
            <consortium name="EnsemblPlants"/>
        </authorList>
    </citation>
    <scope>IDENTIFICATION</scope>
</reference>
<dbReference type="SUPFAM" id="SSF48264">
    <property type="entry name" value="Cytochrome P450"/>
    <property type="match status" value="1"/>
</dbReference>
<dbReference type="GO" id="GO:0005506">
    <property type="term" value="F:iron ion binding"/>
    <property type="evidence" value="ECO:0007669"/>
    <property type="project" value="InterPro"/>
</dbReference>
<dbReference type="GO" id="GO:0004497">
    <property type="term" value="F:monooxygenase activity"/>
    <property type="evidence" value="ECO:0007669"/>
    <property type="project" value="InterPro"/>
</dbReference>
<sequence length="226" mass="24317">MENTSNLISWLPIAAIATSLVYYFIFLNDRRRPLPPGPPPLPLIGNLHNLAGGGVLHHTLMRLARRHGAVMSLKLGLTTTIVISSRDAVREAFTSHDRRLAARPVPDALRAVGFSDRSMIFLASSDPRWKSMRAIHATRVLSRRGARPSAARAGTVVDVERVVYGGVLNLLSSAFFSVDVVDDVAAGGDQPARNGGGGLPELLPPPEAAIDEGDVARPPYLHAAWK</sequence>
<dbReference type="AlphaFoldDB" id="A0A0D9X4S8"/>
<dbReference type="Proteomes" id="UP000032180">
    <property type="component" value="Chromosome 8"/>
</dbReference>
<dbReference type="Gene3D" id="1.10.630.10">
    <property type="entry name" value="Cytochrome P450"/>
    <property type="match status" value="1"/>
</dbReference>
<dbReference type="GO" id="GO:0016705">
    <property type="term" value="F:oxidoreductase activity, acting on paired donors, with incorporation or reduction of molecular oxygen"/>
    <property type="evidence" value="ECO:0007669"/>
    <property type="project" value="InterPro"/>
</dbReference>
<evidence type="ECO:0000256" key="1">
    <source>
        <dbReference type="SAM" id="MobiDB-lite"/>
    </source>
</evidence>
<keyword evidence="2" id="KW-1133">Transmembrane helix</keyword>
<dbReference type="PANTHER" id="PTHR24299">
    <property type="entry name" value="CYTOCHROME P450 FAMILY 1"/>
    <property type="match status" value="1"/>
</dbReference>
<dbReference type="Pfam" id="PF00067">
    <property type="entry name" value="p450"/>
    <property type="match status" value="1"/>
</dbReference>
<dbReference type="EnsemblPlants" id="LPERR08G04010.1">
    <property type="protein sequence ID" value="LPERR08G04010.1"/>
    <property type="gene ID" value="LPERR08G04010"/>
</dbReference>
<evidence type="ECO:0000313" key="3">
    <source>
        <dbReference type="EnsemblPlants" id="LPERR08G04010.1"/>
    </source>
</evidence>
<dbReference type="InterPro" id="IPR001128">
    <property type="entry name" value="Cyt_P450"/>
</dbReference>
<keyword evidence="2" id="KW-0812">Transmembrane</keyword>
<reference evidence="3 4" key="1">
    <citation type="submission" date="2012-08" db="EMBL/GenBank/DDBJ databases">
        <title>Oryza genome evolution.</title>
        <authorList>
            <person name="Wing R.A."/>
        </authorList>
    </citation>
    <scope>NUCLEOTIDE SEQUENCE</scope>
</reference>
<accession>A0A0D9X4S8</accession>
<proteinExistence type="predicted"/>
<dbReference type="Gramene" id="LPERR08G04010.1">
    <property type="protein sequence ID" value="LPERR08G04010.1"/>
    <property type="gene ID" value="LPERR08G04010"/>
</dbReference>
<protein>
    <recommendedName>
        <fullName evidence="5">Cytochrome P450</fullName>
    </recommendedName>
</protein>
<feature type="region of interest" description="Disordered" evidence="1">
    <location>
        <begin position="189"/>
        <end position="213"/>
    </location>
</feature>
<keyword evidence="2" id="KW-0472">Membrane</keyword>
<evidence type="ECO:0000256" key="2">
    <source>
        <dbReference type="SAM" id="Phobius"/>
    </source>
</evidence>
<dbReference type="GO" id="GO:0020037">
    <property type="term" value="F:heme binding"/>
    <property type="evidence" value="ECO:0007669"/>
    <property type="project" value="InterPro"/>
</dbReference>
<dbReference type="STRING" id="77586.A0A0D9X4S8"/>
<dbReference type="PANTHER" id="PTHR24299:SF46">
    <property type="entry name" value="CYTOCHROME P450"/>
    <property type="match status" value="1"/>
</dbReference>
<evidence type="ECO:0008006" key="5">
    <source>
        <dbReference type="Google" id="ProtNLM"/>
    </source>
</evidence>
<dbReference type="HOGENOM" id="CLU_1226381_0_0_1"/>
<name>A0A0D9X4S8_9ORYZ</name>
<feature type="transmembrane region" description="Helical" evidence="2">
    <location>
        <begin position="6"/>
        <end position="25"/>
    </location>
</feature>
<dbReference type="eggNOG" id="KOG0156">
    <property type="taxonomic scope" value="Eukaryota"/>
</dbReference>
<evidence type="ECO:0000313" key="4">
    <source>
        <dbReference type="Proteomes" id="UP000032180"/>
    </source>
</evidence>